<dbReference type="CDD" id="cd04623">
    <property type="entry name" value="CBS_pair_bac_euk"/>
    <property type="match status" value="1"/>
</dbReference>
<dbReference type="Gene3D" id="3.10.580.10">
    <property type="entry name" value="CBS-domain"/>
    <property type="match status" value="1"/>
</dbReference>
<dbReference type="PROSITE" id="PS51371">
    <property type="entry name" value="CBS"/>
    <property type="match status" value="2"/>
</dbReference>
<keyword evidence="1 2" id="KW-0129">CBS domain</keyword>
<accession>A0A543GAM3</accession>
<dbReference type="Proteomes" id="UP000319818">
    <property type="component" value="Unassembled WGS sequence"/>
</dbReference>
<keyword evidence="5" id="KW-1185">Reference proteome</keyword>
<evidence type="ECO:0000256" key="1">
    <source>
        <dbReference type="ARBA" id="ARBA00023122"/>
    </source>
</evidence>
<dbReference type="AlphaFoldDB" id="A0A543GAM3"/>
<dbReference type="InterPro" id="IPR046342">
    <property type="entry name" value="CBS_dom_sf"/>
</dbReference>
<sequence length="167" mass="18424">MVTPRRRRRAPRELTAAGSEGEKMKIADILDTKGSTVHSVLPWLTVSEVVERLGKLGIGAVLVCEEHSTIQGIVSERDIVRALRKHGAALLAMPVSEVMTRYVQTAGPDETVAHAMARMTAGRYRHLPVVDHGRLVGMVSIGDLVKHRVREMELETGVLRDALISRY</sequence>
<dbReference type="PANTHER" id="PTHR43080:SF2">
    <property type="entry name" value="CBS DOMAIN-CONTAINING PROTEIN"/>
    <property type="match status" value="1"/>
</dbReference>
<comment type="caution">
    <text evidence="4">The sequence shown here is derived from an EMBL/GenBank/DDBJ whole genome shotgun (WGS) entry which is preliminary data.</text>
</comment>
<gene>
    <name evidence="4" type="ORF">FB388_0476</name>
</gene>
<dbReference type="SUPFAM" id="SSF54631">
    <property type="entry name" value="CBS-domain pair"/>
    <property type="match status" value="1"/>
</dbReference>
<dbReference type="InterPro" id="IPR044725">
    <property type="entry name" value="CBSX3_CBS_dom"/>
</dbReference>
<feature type="domain" description="CBS" evidence="3">
    <location>
        <begin position="99"/>
        <end position="154"/>
    </location>
</feature>
<protein>
    <submittedName>
        <fullName evidence="4">CBS domain protein</fullName>
    </submittedName>
</protein>
<evidence type="ECO:0000256" key="2">
    <source>
        <dbReference type="PROSITE-ProRule" id="PRU00703"/>
    </source>
</evidence>
<dbReference type="Pfam" id="PF00571">
    <property type="entry name" value="CBS"/>
    <property type="match status" value="2"/>
</dbReference>
<name>A0A543GAM3_9PSEU</name>
<proteinExistence type="predicted"/>
<reference evidence="4 5" key="1">
    <citation type="submission" date="2019-06" db="EMBL/GenBank/DDBJ databases">
        <title>Sequencing the genomes of 1000 actinobacteria strains.</title>
        <authorList>
            <person name="Klenk H.-P."/>
        </authorList>
    </citation>
    <scope>NUCLEOTIDE SEQUENCE [LARGE SCALE GENOMIC DNA]</scope>
    <source>
        <strain evidence="4 5">DSM 45511</strain>
    </source>
</reference>
<feature type="domain" description="CBS" evidence="3">
    <location>
        <begin position="31"/>
        <end position="90"/>
    </location>
</feature>
<evidence type="ECO:0000259" key="3">
    <source>
        <dbReference type="PROSITE" id="PS51371"/>
    </source>
</evidence>
<evidence type="ECO:0000313" key="4">
    <source>
        <dbReference type="EMBL" id="TQM43135.1"/>
    </source>
</evidence>
<dbReference type="SMART" id="SM00116">
    <property type="entry name" value="CBS"/>
    <property type="match status" value="2"/>
</dbReference>
<dbReference type="InterPro" id="IPR051257">
    <property type="entry name" value="Diverse_CBS-Domain"/>
</dbReference>
<dbReference type="EMBL" id="VFPH01000001">
    <property type="protein sequence ID" value="TQM43135.1"/>
    <property type="molecule type" value="Genomic_DNA"/>
</dbReference>
<evidence type="ECO:0000313" key="5">
    <source>
        <dbReference type="Proteomes" id="UP000319818"/>
    </source>
</evidence>
<organism evidence="4 5">
    <name type="scientific">Pseudonocardia cypriaca</name>
    <dbReference type="NCBI Taxonomy" id="882449"/>
    <lineage>
        <taxon>Bacteria</taxon>
        <taxon>Bacillati</taxon>
        <taxon>Actinomycetota</taxon>
        <taxon>Actinomycetes</taxon>
        <taxon>Pseudonocardiales</taxon>
        <taxon>Pseudonocardiaceae</taxon>
        <taxon>Pseudonocardia</taxon>
    </lineage>
</organism>
<dbReference type="InterPro" id="IPR000644">
    <property type="entry name" value="CBS_dom"/>
</dbReference>
<dbReference type="PANTHER" id="PTHR43080">
    <property type="entry name" value="CBS DOMAIN-CONTAINING PROTEIN CBSX3, MITOCHONDRIAL"/>
    <property type="match status" value="1"/>
</dbReference>